<protein>
    <submittedName>
        <fullName evidence="3">CAZy families CBM6|GH43|CBM36 protein</fullName>
    </submittedName>
</protein>
<dbReference type="InterPro" id="IPR052176">
    <property type="entry name" value="Glycosyl_Hydrlase_43_Enz"/>
</dbReference>
<reference evidence="3" key="1">
    <citation type="journal article" date="2013" name="Environ. Microbiol.">
        <title>Seasonally variable intestinal metagenomes of the red palm weevil (Rhynchophorus ferrugineus).</title>
        <authorList>
            <person name="Jia S."/>
            <person name="Zhang X."/>
            <person name="Zhang G."/>
            <person name="Yin A."/>
            <person name="Zhang S."/>
            <person name="Li F."/>
            <person name="Wang L."/>
            <person name="Zhao D."/>
            <person name="Yun Q."/>
            <person name="Tala"/>
            <person name="Wang J."/>
            <person name="Sun G."/>
            <person name="Baabdullah M."/>
            <person name="Yu X."/>
            <person name="Hu S."/>
            <person name="Al-Mssallem I.S."/>
            <person name="Yu J."/>
        </authorList>
    </citation>
    <scope>NUCLEOTIDE SEQUENCE</scope>
</reference>
<evidence type="ECO:0000313" key="3">
    <source>
        <dbReference type="EMBL" id="AIA84261.1"/>
    </source>
</evidence>
<accession>A0A060BUS2</accession>
<dbReference type="InterPro" id="IPR023296">
    <property type="entry name" value="Glyco_hydro_beta-prop_sf"/>
</dbReference>
<keyword evidence="1" id="KW-0624">Polysaccharide degradation</keyword>
<evidence type="ECO:0000256" key="2">
    <source>
        <dbReference type="ARBA" id="ARBA00023277"/>
    </source>
</evidence>
<keyword evidence="2" id="KW-0119">Carbohydrate metabolism</keyword>
<feature type="non-terminal residue" evidence="3">
    <location>
        <position position="130"/>
    </location>
</feature>
<sequence length="130" mass="14475">MHTVGSAQPIDAPHVFEDSGISKYNGKYYYSYCTNFTQTSDGIPTGAIAYMVSDNPLTGFKYAGTFLSNPSAFFGIGGNNHHAVFPFGNQWYVVYHAQTVQKRSVRHTDIAPPDQQAHLLRKRQNQSGNR</sequence>
<dbReference type="AlphaFoldDB" id="A0A060BUS2"/>
<dbReference type="PANTHER" id="PTHR43772:SF2">
    <property type="entry name" value="PUTATIVE (AFU_ORTHOLOGUE AFUA_2G04480)-RELATED"/>
    <property type="match status" value="1"/>
</dbReference>
<proteinExistence type="predicted"/>
<evidence type="ECO:0000256" key="1">
    <source>
        <dbReference type="ARBA" id="ARBA00022651"/>
    </source>
</evidence>
<dbReference type="SUPFAM" id="SSF75005">
    <property type="entry name" value="Arabinanase/levansucrase/invertase"/>
    <property type="match status" value="1"/>
</dbReference>
<dbReference type="EMBL" id="KF117011">
    <property type="protein sequence ID" value="AIA84261.1"/>
    <property type="molecule type" value="Genomic_DNA"/>
</dbReference>
<dbReference type="Gene3D" id="2.115.10.20">
    <property type="entry name" value="Glycosyl hydrolase domain, family 43"/>
    <property type="match status" value="1"/>
</dbReference>
<keyword evidence="1" id="KW-0858">Xylan degradation</keyword>
<name>A0A060BUS2_9BACL</name>
<dbReference type="PANTHER" id="PTHR43772">
    <property type="entry name" value="ENDO-1,4-BETA-XYLANASE"/>
    <property type="match status" value="1"/>
</dbReference>
<organism evidence="3">
    <name type="scientific">uncultured Paenibacillus sp</name>
    <dbReference type="NCBI Taxonomy" id="227322"/>
    <lineage>
        <taxon>Bacteria</taxon>
        <taxon>Bacillati</taxon>
        <taxon>Bacillota</taxon>
        <taxon>Bacilli</taxon>
        <taxon>Bacillales</taxon>
        <taxon>Paenibacillaceae</taxon>
        <taxon>Paenibacillus</taxon>
        <taxon>environmental samples</taxon>
    </lineage>
</organism>
<dbReference type="GO" id="GO:0045493">
    <property type="term" value="P:xylan catabolic process"/>
    <property type="evidence" value="ECO:0007669"/>
    <property type="project" value="UniProtKB-KW"/>
</dbReference>